<dbReference type="CDD" id="cd17242">
    <property type="entry name" value="MobM_relaxase"/>
    <property type="match status" value="1"/>
</dbReference>
<dbReference type="Pfam" id="PF01076">
    <property type="entry name" value="Mob_Pre"/>
    <property type="match status" value="1"/>
</dbReference>
<name>A0A1G6YXI6_9FLAO</name>
<dbReference type="EMBL" id="FNAS01000001">
    <property type="protein sequence ID" value="SDD95031.1"/>
    <property type="molecule type" value="Genomic_DNA"/>
</dbReference>
<evidence type="ECO:0000256" key="1">
    <source>
        <dbReference type="SAM" id="Coils"/>
    </source>
</evidence>
<dbReference type="RefSeq" id="WP_092735749.1">
    <property type="nucleotide sequence ID" value="NZ_FNAS01000001.1"/>
</dbReference>
<organism evidence="3 4">
    <name type="scientific">Riemerella columbipharyngis</name>
    <dbReference type="NCBI Taxonomy" id="1071918"/>
    <lineage>
        <taxon>Bacteria</taxon>
        <taxon>Pseudomonadati</taxon>
        <taxon>Bacteroidota</taxon>
        <taxon>Flavobacteriia</taxon>
        <taxon>Flavobacteriales</taxon>
        <taxon>Weeksellaceae</taxon>
        <taxon>Riemerella</taxon>
    </lineage>
</organism>
<dbReference type="InterPro" id="IPR001668">
    <property type="entry name" value="Mob_Pre"/>
</dbReference>
<protein>
    <submittedName>
        <fullName evidence="3">Plasmid recombination enzyme</fullName>
    </submittedName>
</protein>
<accession>A0A1G6YXI6</accession>
<feature type="coiled-coil region" evidence="1">
    <location>
        <begin position="213"/>
        <end position="340"/>
    </location>
</feature>
<evidence type="ECO:0000313" key="4">
    <source>
        <dbReference type="Proteomes" id="UP000198517"/>
    </source>
</evidence>
<keyword evidence="1" id="KW-0175">Coiled coil</keyword>
<proteinExistence type="predicted"/>
<dbReference type="AlphaFoldDB" id="A0A1G6YXI6"/>
<dbReference type="NCBIfam" id="NF041497">
    <property type="entry name" value="MobV"/>
    <property type="match status" value="1"/>
</dbReference>
<dbReference type="Proteomes" id="UP000198517">
    <property type="component" value="Unassembled WGS sequence"/>
</dbReference>
<sequence length="446" mass="51971">MGYISLQFDKVKGTSDTRMSEHIERKTMPSNADSSRTHLNRELIRFPEGVNNRNEAISHRIKTAGIKRKIADNQVHAIRILLSGTHEDLMQVVQEGKLDQWCEDNLQWLYDTYGRENTVSAVLHMDEKTPHIHATVIPIVKGERRKARKEKDTGKKKYRKKSTDNVRLCADDVLTREKLVAYHDSYAQAMQPYGLERGIRGSEARHITTAQYYREVKRQTQELEQGLTRLSQKTADAEEKLEKVNKEIDTKRLEKVKTDTKTAIYSAVGSIFGKGKIEKLEEEKRLLTQDLEQKDKQIASIQREKVHADKQHVQCMNDLRNEYEMKIDTLERSMEEVDRYFPYVRGLLSIARECQGYGFSNEMVLQLVHFKPVPFKGSLYSKQHRRYIETDGATAKVEKVSKYACKFQLCIDGMPILEWFKQQWNLIQEKMKAARMSNKPKRGMRL</sequence>
<dbReference type="STRING" id="1071918.SAMN05421544_101302"/>
<reference evidence="3 4" key="1">
    <citation type="submission" date="2016-10" db="EMBL/GenBank/DDBJ databases">
        <authorList>
            <person name="de Groot N.N."/>
        </authorList>
    </citation>
    <scope>NUCLEOTIDE SEQUENCE [LARGE SCALE GENOMIC DNA]</scope>
    <source>
        <strain evidence="3 4">DSM 24015</strain>
    </source>
</reference>
<dbReference type="OrthoDB" id="8536512at2"/>
<dbReference type="GO" id="GO:0006310">
    <property type="term" value="P:DNA recombination"/>
    <property type="evidence" value="ECO:0007669"/>
    <property type="project" value="InterPro"/>
</dbReference>
<gene>
    <name evidence="3" type="ORF">SAMN05421544_101302</name>
</gene>
<dbReference type="GO" id="GO:0003677">
    <property type="term" value="F:DNA binding"/>
    <property type="evidence" value="ECO:0007669"/>
    <property type="project" value="InterPro"/>
</dbReference>
<feature type="compositionally biased region" description="Basic and acidic residues" evidence="2">
    <location>
        <begin position="15"/>
        <end position="27"/>
    </location>
</feature>
<evidence type="ECO:0000313" key="3">
    <source>
        <dbReference type="EMBL" id="SDD95031.1"/>
    </source>
</evidence>
<feature type="region of interest" description="Disordered" evidence="2">
    <location>
        <begin position="15"/>
        <end position="36"/>
    </location>
</feature>
<keyword evidence="4" id="KW-1185">Reference proteome</keyword>
<dbReference type="Gene3D" id="3.30.930.30">
    <property type="match status" value="1"/>
</dbReference>
<evidence type="ECO:0000256" key="2">
    <source>
        <dbReference type="SAM" id="MobiDB-lite"/>
    </source>
</evidence>